<dbReference type="GO" id="GO:0016887">
    <property type="term" value="F:ATP hydrolysis activity"/>
    <property type="evidence" value="ECO:0007669"/>
    <property type="project" value="InterPro"/>
</dbReference>
<keyword evidence="6" id="KW-1185">Reference proteome</keyword>
<keyword evidence="1" id="KW-0813">Transport</keyword>
<evidence type="ECO:0000256" key="3">
    <source>
        <dbReference type="ARBA" id="ARBA00022840"/>
    </source>
</evidence>
<dbReference type="Proteomes" id="UP000572377">
    <property type="component" value="Unassembled WGS sequence"/>
</dbReference>
<dbReference type="AlphaFoldDB" id="A0A849L6T1"/>
<dbReference type="InterPro" id="IPR050093">
    <property type="entry name" value="ABC_SmlMolc_Importer"/>
</dbReference>
<dbReference type="FunFam" id="3.40.50.300:FF:000425">
    <property type="entry name" value="Probable ABC transporter, ATP-binding subunit"/>
    <property type="match status" value="1"/>
</dbReference>
<evidence type="ECO:0000256" key="1">
    <source>
        <dbReference type="ARBA" id="ARBA00022448"/>
    </source>
</evidence>
<gene>
    <name evidence="5" type="ORF">HMH01_15390</name>
</gene>
<dbReference type="InterPro" id="IPR003439">
    <property type="entry name" value="ABC_transporter-like_ATP-bd"/>
</dbReference>
<keyword evidence="3 5" id="KW-0067">ATP-binding</keyword>
<sequence length="352" mass="37352">MQDIALSGLTRHFGAVPAVDGVTLSVPGGAFFALVGPSGCGKTTLLRLIAGLEAPDGGTIRLAGRLVAGGPRFIPAEERGLGMVFQSYALWPHMTVGQNVAFGLALRSMPRAARAARVAEALALVGLADMEDRLPHRLSGGQRQRVALARSLALRPGLILLDEPLANLDAHLRQTMLSEFRRIHREAGTTFVFVTHDQNEAMALADRVAVMDRGRIEQVAPPQDLFARPATPMVARFVGGGRTVPVDVLGRTPAGCTLRLQDRLLEVPGAAATGPGWLCLRARDLTPAPARDAQRLSARVVDQRFEAGDYVLSLALDRVEGVTLETTSPTPATLGATLDVGLRGGWVLPRAA</sequence>
<comment type="caution">
    <text evidence="5">The sequence shown here is derived from an EMBL/GenBank/DDBJ whole genome shotgun (WGS) entry which is preliminary data.</text>
</comment>
<dbReference type="InterPro" id="IPR017871">
    <property type="entry name" value="ABC_transporter-like_CS"/>
</dbReference>
<dbReference type="Gene3D" id="3.40.50.300">
    <property type="entry name" value="P-loop containing nucleotide triphosphate hydrolases"/>
    <property type="match status" value="1"/>
</dbReference>
<accession>A0A849L6T1</accession>
<dbReference type="Pfam" id="PF00005">
    <property type="entry name" value="ABC_tran"/>
    <property type="match status" value="1"/>
</dbReference>
<dbReference type="InterPro" id="IPR003593">
    <property type="entry name" value="AAA+_ATPase"/>
</dbReference>
<name>A0A849L6T1_9RHOB</name>
<keyword evidence="2" id="KW-0547">Nucleotide-binding</keyword>
<dbReference type="SUPFAM" id="SSF52540">
    <property type="entry name" value="P-loop containing nucleoside triphosphate hydrolases"/>
    <property type="match status" value="1"/>
</dbReference>
<protein>
    <submittedName>
        <fullName evidence="5">ABC transporter ATP-binding protein</fullName>
    </submittedName>
</protein>
<dbReference type="EMBL" id="JABFBC010000003">
    <property type="protein sequence ID" value="NNU81820.1"/>
    <property type="molecule type" value="Genomic_DNA"/>
</dbReference>
<dbReference type="PANTHER" id="PTHR42781">
    <property type="entry name" value="SPERMIDINE/PUTRESCINE IMPORT ATP-BINDING PROTEIN POTA"/>
    <property type="match status" value="1"/>
</dbReference>
<dbReference type="SMART" id="SM00382">
    <property type="entry name" value="AAA"/>
    <property type="match status" value="1"/>
</dbReference>
<dbReference type="PROSITE" id="PS00211">
    <property type="entry name" value="ABC_TRANSPORTER_1"/>
    <property type="match status" value="1"/>
</dbReference>
<dbReference type="GO" id="GO:0005524">
    <property type="term" value="F:ATP binding"/>
    <property type="evidence" value="ECO:0007669"/>
    <property type="project" value="UniProtKB-KW"/>
</dbReference>
<dbReference type="GO" id="GO:0015697">
    <property type="term" value="P:quaternary ammonium group transport"/>
    <property type="evidence" value="ECO:0007669"/>
    <property type="project" value="UniProtKB-ARBA"/>
</dbReference>
<dbReference type="PROSITE" id="PS50893">
    <property type="entry name" value="ABC_TRANSPORTER_2"/>
    <property type="match status" value="1"/>
</dbReference>
<evidence type="ECO:0000259" key="4">
    <source>
        <dbReference type="PROSITE" id="PS50893"/>
    </source>
</evidence>
<evidence type="ECO:0000313" key="5">
    <source>
        <dbReference type="EMBL" id="NNU81820.1"/>
    </source>
</evidence>
<dbReference type="InterPro" id="IPR027417">
    <property type="entry name" value="P-loop_NTPase"/>
</dbReference>
<evidence type="ECO:0000313" key="6">
    <source>
        <dbReference type="Proteomes" id="UP000572377"/>
    </source>
</evidence>
<feature type="domain" description="ABC transporter" evidence="4">
    <location>
        <begin position="4"/>
        <end position="238"/>
    </location>
</feature>
<reference evidence="5 6" key="1">
    <citation type="submission" date="2020-05" db="EMBL/GenBank/DDBJ databases">
        <title>Gimesia benthica sp. nov., a novel planctomycete isolated from a deep-sea water sample of the Northwest Indian Ocean.</title>
        <authorList>
            <person name="Wang J."/>
            <person name="Ruan C."/>
            <person name="Song L."/>
            <person name="Zhu Y."/>
            <person name="Li A."/>
            <person name="Zheng X."/>
            <person name="Wang L."/>
            <person name="Lu Z."/>
            <person name="Huang Y."/>
            <person name="Du W."/>
            <person name="Zhou Y."/>
            <person name="Huang L."/>
            <person name="Dai X."/>
        </authorList>
    </citation>
    <scope>NUCLEOTIDE SEQUENCE [LARGE SCALE GENOMIC DNA]</scope>
    <source>
        <strain evidence="5 6">YYQ-30</strain>
    </source>
</reference>
<evidence type="ECO:0000256" key="2">
    <source>
        <dbReference type="ARBA" id="ARBA00022741"/>
    </source>
</evidence>
<proteinExistence type="predicted"/>
<dbReference type="PANTHER" id="PTHR42781:SF4">
    <property type="entry name" value="SPERMIDINE_PUTRESCINE IMPORT ATP-BINDING PROTEIN POTA"/>
    <property type="match status" value="1"/>
</dbReference>
<organism evidence="5 6">
    <name type="scientific">Halovulum dunhuangense</name>
    <dbReference type="NCBI Taxonomy" id="1505036"/>
    <lineage>
        <taxon>Bacteria</taxon>
        <taxon>Pseudomonadati</taxon>
        <taxon>Pseudomonadota</taxon>
        <taxon>Alphaproteobacteria</taxon>
        <taxon>Rhodobacterales</taxon>
        <taxon>Paracoccaceae</taxon>
        <taxon>Halovulum</taxon>
    </lineage>
</organism>
<dbReference type="RefSeq" id="WP_171326682.1">
    <property type="nucleotide sequence ID" value="NZ_JABFBC010000003.1"/>
</dbReference>